<proteinExistence type="inferred from homology"/>
<dbReference type="InterPro" id="IPR024185">
    <property type="entry name" value="FTHF_cligase-like_sf"/>
</dbReference>
<dbReference type="SUPFAM" id="SSF100950">
    <property type="entry name" value="NagB/RpiA/CoA transferase-like"/>
    <property type="match status" value="1"/>
</dbReference>
<feature type="binding site" evidence="4">
    <location>
        <begin position="6"/>
        <end position="10"/>
    </location>
    <ligand>
        <name>ATP</name>
        <dbReference type="ChEBI" id="CHEBI:30616"/>
    </ligand>
</feature>
<keyword evidence="5" id="KW-0479">Metal-binding</keyword>
<dbReference type="RefSeq" id="WP_140519029.1">
    <property type="nucleotide sequence ID" value="NZ_JACBKC010000012.1"/>
</dbReference>
<feature type="coiled-coil region" evidence="6">
    <location>
        <begin position="6"/>
        <end position="43"/>
    </location>
</feature>
<dbReference type="PANTHER" id="PTHR23407:SF1">
    <property type="entry name" value="5-FORMYLTETRAHYDROFOLATE CYCLO-LIGASE"/>
    <property type="match status" value="1"/>
</dbReference>
<keyword evidence="2 4" id="KW-0547">Nucleotide-binding</keyword>
<reference evidence="7 8" key="1">
    <citation type="submission" date="2019-01" db="EMBL/GenBank/DDBJ databases">
        <title>Comparative genomic analysis identifies haemin-independent Haemophilus haemolyticus: a formal re-classification of Haemophilus intermedius.</title>
        <authorList>
            <person name="Harris T.M."/>
            <person name="Price E.P."/>
            <person name="Sarovich D.S."/>
            <person name="Norskov-Lauritsen N."/>
            <person name="Beissbarth J."/>
            <person name="Chang A.B."/>
            <person name="Smith-Vaughan H.C."/>
        </authorList>
    </citation>
    <scope>NUCLEOTIDE SEQUENCE [LARGE SCALE GENOMIC DNA]</scope>
    <source>
        <strain evidence="7 8">PN24</strain>
    </source>
</reference>
<comment type="catalytic activity">
    <reaction evidence="5">
        <text>(6S)-5-formyl-5,6,7,8-tetrahydrofolate + ATP = (6R)-5,10-methenyltetrahydrofolate + ADP + phosphate</text>
        <dbReference type="Rhea" id="RHEA:10488"/>
        <dbReference type="ChEBI" id="CHEBI:30616"/>
        <dbReference type="ChEBI" id="CHEBI:43474"/>
        <dbReference type="ChEBI" id="CHEBI:57455"/>
        <dbReference type="ChEBI" id="CHEBI:57457"/>
        <dbReference type="ChEBI" id="CHEBI:456216"/>
        <dbReference type="EC" id="6.3.3.2"/>
    </reaction>
</comment>
<evidence type="ECO:0000256" key="3">
    <source>
        <dbReference type="ARBA" id="ARBA00022840"/>
    </source>
</evidence>
<keyword evidence="6" id="KW-0175">Coiled coil</keyword>
<dbReference type="GO" id="GO:0030272">
    <property type="term" value="F:5-formyltetrahydrofolate cyclo-ligase activity"/>
    <property type="evidence" value="ECO:0007669"/>
    <property type="project" value="UniProtKB-EC"/>
</dbReference>
<comment type="similarity">
    <text evidence="1 5">Belongs to the 5-formyltetrahydrofolate cyclo-ligase family.</text>
</comment>
<keyword evidence="7" id="KW-0436">Ligase</keyword>
<dbReference type="EMBL" id="SDPK01000012">
    <property type="protein sequence ID" value="TPH00542.1"/>
    <property type="molecule type" value="Genomic_DNA"/>
</dbReference>
<organism evidence="7 8">
    <name type="scientific">Haemophilus haemolyticus</name>
    <dbReference type="NCBI Taxonomy" id="726"/>
    <lineage>
        <taxon>Bacteria</taxon>
        <taxon>Pseudomonadati</taxon>
        <taxon>Pseudomonadota</taxon>
        <taxon>Gammaproteobacteria</taxon>
        <taxon>Pasteurellales</taxon>
        <taxon>Pasteurellaceae</taxon>
        <taxon>Haemophilus</taxon>
    </lineage>
</organism>
<evidence type="ECO:0000313" key="7">
    <source>
        <dbReference type="EMBL" id="TPH00542.1"/>
    </source>
</evidence>
<dbReference type="InterPro" id="IPR002698">
    <property type="entry name" value="FTHF_cligase"/>
</dbReference>
<evidence type="ECO:0000313" key="8">
    <source>
        <dbReference type="Proteomes" id="UP000317926"/>
    </source>
</evidence>
<feature type="binding site" evidence="4">
    <location>
        <position position="57"/>
    </location>
    <ligand>
        <name>substrate</name>
    </ligand>
</feature>
<comment type="caution">
    <text evidence="7">The sequence shown here is derived from an EMBL/GenBank/DDBJ whole genome shotgun (WGS) entry which is preliminary data.</text>
</comment>
<dbReference type="Proteomes" id="UP000317926">
    <property type="component" value="Unassembled WGS sequence"/>
</dbReference>
<dbReference type="Gene3D" id="3.40.50.10420">
    <property type="entry name" value="NagB/RpiA/CoA transferase-like"/>
    <property type="match status" value="1"/>
</dbReference>
<dbReference type="GO" id="GO:0035999">
    <property type="term" value="P:tetrahydrofolate interconversion"/>
    <property type="evidence" value="ECO:0007669"/>
    <property type="project" value="TreeGrafter"/>
</dbReference>
<dbReference type="NCBIfam" id="TIGR02727">
    <property type="entry name" value="MTHFS_bact"/>
    <property type="match status" value="1"/>
</dbReference>
<dbReference type="PANTHER" id="PTHR23407">
    <property type="entry name" value="ATPASE INHIBITOR/5-FORMYLTETRAHYDROFOLATE CYCLO-LIGASE"/>
    <property type="match status" value="1"/>
</dbReference>
<feature type="binding site" evidence="4">
    <location>
        <begin position="137"/>
        <end position="145"/>
    </location>
    <ligand>
        <name>ATP</name>
        <dbReference type="ChEBI" id="CHEBI:30616"/>
    </ligand>
</feature>
<dbReference type="PIRSF" id="PIRSF006806">
    <property type="entry name" value="FTHF_cligase"/>
    <property type="match status" value="1"/>
</dbReference>
<accession>A0A502JLN3</accession>
<dbReference type="GO" id="GO:0009396">
    <property type="term" value="P:folic acid-containing compound biosynthetic process"/>
    <property type="evidence" value="ECO:0007669"/>
    <property type="project" value="TreeGrafter"/>
</dbReference>
<evidence type="ECO:0000256" key="2">
    <source>
        <dbReference type="ARBA" id="ARBA00022741"/>
    </source>
</evidence>
<comment type="cofactor">
    <cofactor evidence="5">
        <name>Mg(2+)</name>
        <dbReference type="ChEBI" id="CHEBI:18420"/>
    </cofactor>
</comment>
<keyword evidence="3 4" id="KW-0067">ATP-binding</keyword>
<gene>
    <name evidence="7" type="ORF">EUX55_03385</name>
</gene>
<evidence type="ECO:0000256" key="4">
    <source>
        <dbReference type="PIRSR" id="PIRSR006806-1"/>
    </source>
</evidence>
<dbReference type="GO" id="GO:0046872">
    <property type="term" value="F:metal ion binding"/>
    <property type="evidence" value="ECO:0007669"/>
    <property type="project" value="UniProtKB-KW"/>
</dbReference>
<keyword evidence="5" id="KW-0460">Magnesium</keyword>
<dbReference type="GO" id="GO:0005524">
    <property type="term" value="F:ATP binding"/>
    <property type="evidence" value="ECO:0007669"/>
    <property type="project" value="UniProtKB-KW"/>
</dbReference>
<name>A0A502JLN3_HAEHA</name>
<dbReference type="AlphaFoldDB" id="A0A502JLN3"/>
<evidence type="ECO:0000256" key="5">
    <source>
        <dbReference type="RuleBase" id="RU361279"/>
    </source>
</evidence>
<sequence>MNIQKRQQIRTEIRKIRANLTALQQLQAEQSVTQQALNLIEQRQAKNIALYFSFDGEISTKALIQSIWIQNKNVYLPVLHPFTKHHLLFLRYLPDTPMKQNQFGIWEPKLNVQNVLPLNELDILFTPLVAFDKQGNRLGMGCGFYDRTLQNWQDKSFIPVGLAHQCQQVENLPTEHWDVPLFDILVGRNLSSDFY</sequence>
<evidence type="ECO:0000256" key="1">
    <source>
        <dbReference type="ARBA" id="ARBA00010638"/>
    </source>
</evidence>
<evidence type="ECO:0000256" key="6">
    <source>
        <dbReference type="SAM" id="Coils"/>
    </source>
</evidence>
<dbReference type="EC" id="6.3.3.2" evidence="5"/>
<dbReference type="InterPro" id="IPR037171">
    <property type="entry name" value="NagB/RpiA_transferase-like"/>
</dbReference>
<protein>
    <recommendedName>
        <fullName evidence="5">5-formyltetrahydrofolate cyclo-ligase</fullName>
        <ecNumber evidence="5">6.3.3.2</ecNumber>
    </recommendedName>
</protein>
<dbReference type="Pfam" id="PF01812">
    <property type="entry name" value="5-FTHF_cyc-lig"/>
    <property type="match status" value="1"/>
</dbReference>